<dbReference type="SUPFAM" id="SSF102114">
    <property type="entry name" value="Radical SAM enzymes"/>
    <property type="match status" value="1"/>
</dbReference>
<dbReference type="SFLD" id="SFLDS00029">
    <property type="entry name" value="Radical_SAM"/>
    <property type="match status" value="1"/>
</dbReference>
<dbReference type="PANTHER" id="PTHR10949">
    <property type="entry name" value="LIPOYL SYNTHASE"/>
    <property type="match status" value="1"/>
</dbReference>
<evidence type="ECO:0000256" key="1">
    <source>
        <dbReference type="ARBA" id="ARBA00004173"/>
    </source>
</evidence>
<evidence type="ECO:0000256" key="3">
    <source>
        <dbReference type="ARBA" id="ARBA00022679"/>
    </source>
</evidence>
<keyword evidence="4 9" id="KW-0949">S-adenosyl-L-methionine</keyword>
<evidence type="ECO:0000256" key="2">
    <source>
        <dbReference type="ARBA" id="ARBA00022485"/>
    </source>
</evidence>
<feature type="binding site" evidence="9">
    <location>
        <position position="113"/>
    </location>
    <ligand>
        <name>[4Fe-4S] cluster</name>
        <dbReference type="ChEBI" id="CHEBI:49883"/>
        <label>1</label>
    </ligand>
</feature>
<evidence type="ECO:0000256" key="9">
    <source>
        <dbReference type="HAMAP-Rule" id="MF_03123"/>
    </source>
</evidence>
<dbReference type="SFLD" id="SFLDG01058">
    <property type="entry name" value="lipoyl_synthase_like"/>
    <property type="match status" value="1"/>
</dbReference>
<dbReference type="EMBL" id="JBBJCI010000088">
    <property type="protein sequence ID" value="KAK7248637.1"/>
    <property type="molecule type" value="Genomic_DNA"/>
</dbReference>
<gene>
    <name evidence="11" type="primary">LIAS</name>
    <name evidence="11" type="ORF">SO694_00164031</name>
</gene>
<evidence type="ECO:0000313" key="12">
    <source>
        <dbReference type="Proteomes" id="UP001363151"/>
    </source>
</evidence>
<dbReference type="InterPro" id="IPR003698">
    <property type="entry name" value="Lipoyl_synth"/>
</dbReference>
<comment type="cofactor">
    <cofactor evidence="9">
        <name>[4Fe-4S] cluster</name>
        <dbReference type="ChEBI" id="CHEBI:49883"/>
    </cofactor>
    <text evidence="9">Binds 2 [4Fe-4S] clusters per subunit. One cluster is coordinated with 3 cysteines and an exchangeable S-adenosyl-L-methionine.</text>
</comment>
<dbReference type="Pfam" id="PF04055">
    <property type="entry name" value="Radical_SAM"/>
    <property type="match status" value="1"/>
</dbReference>
<dbReference type="HAMAP" id="MF_00206">
    <property type="entry name" value="Lipoyl_synth"/>
    <property type="match status" value="1"/>
</dbReference>
<comment type="similarity">
    <text evidence="9">Belongs to the radical SAM superfamily. Lipoyl synthase family.</text>
</comment>
<evidence type="ECO:0000256" key="5">
    <source>
        <dbReference type="ARBA" id="ARBA00022723"/>
    </source>
</evidence>
<dbReference type="InterPro" id="IPR031691">
    <property type="entry name" value="LIAS_N"/>
</dbReference>
<evidence type="ECO:0000259" key="10">
    <source>
        <dbReference type="PROSITE" id="PS51918"/>
    </source>
</evidence>
<dbReference type="InterPro" id="IPR058240">
    <property type="entry name" value="rSAM_sf"/>
</dbReference>
<keyword evidence="5 9" id="KW-0479">Metal-binding</keyword>
<reference evidence="11 12" key="1">
    <citation type="submission" date="2024-03" db="EMBL/GenBank/DDBJ databases">
        <title>Aureococcus anophagefferens CCMP1851 and Kratosvirus quantuckense: Draft genome of a second virus-susceptible host strain in the model system.</title>
        <authorList>
            <person name="Chase E."/>
            <person name="Truchon A.R."/>
            <person name="Schepens W."/>
            <person name="Wilhelm S.W."/>
        </authorList>
    </citation>
    <scope>NUCLEOTIDE SEQUENCE [LARGE SCALE GENOMIC DNA]</scope>
    <source>
        <strain evidence="11 12">CCMP1851</strain>
    </source>
</reference>
<dbReference type="SFLD" id="SFLDF00271">
    <property type="entry name" value="lipoyl_synthase"/>
    <property type="match status" value="1"/>
</dbReference>
<dbReference type="SMART" id="SM00729">
    <property type="entry name" value="Elp3"/>
    <property type="match status" value="1"/>
</dbReference>
<protein>
    <recommendedName>
        <fullName evidence="9">Lipoyl synthase, mitochondrial</fullName>
        <ecNumber evidence="9">2.8.1.8</ecNumber>
    </recommendedName>
    <alternativeName>
        <fullName evidence="9">Lipoate synthase</fullName>
        <shortName evidence="9">LS</shortName>
        <shortName evidence="9">Lip-syn</shortName>
    </alternativeName>
    <alternativeName>
        <fullName evidence="9">Lipoic acid synthase</fullName>
    </alternativeName>
</protein>
<dbReference type="CDD" id="cd01335">
    <property type="entry name" value="Radical_SAM"/>
    <property type="match status" value="1"/>
</dbReference>
<comment type="function">
    <text evidence="9">Catalyzes the radical-mediated insertion of two sulfur atoms into the C-6 and C-8 positions of the octanoyl moiety bound to the lipoyl domains of lipoate-dependent enzymes, thereby converting the octanoylated domains into lipoylated derivatives.</text>
</comment>
<keyword evidence="6 9" id="KW-0408">Iron</keyword>
<evidence type="ECO:0000256" key="6">
    <source>
        <dbReference type="ARBA" id="ARBA00023004"/>
    </source>
</evidence>
<feature type="binding site" evidence="9">
    <location>
        <position position="155"/>
    </location>
    <ligand>
        <name>[4Fe-4S] cluster</name>
        <dbReference type="ChEBI" id="CHEBI:49883"/>
        <label>2</label>
        <note>4Fe-4S-S-AdoMet</note>
    </ligand>
</feature>
<feature type="binding site" evidence="9">
    <location>
        <position position="151"/>
    </location>
    <ligand>
        <name>[4Fe-4S] cluster</name>
        <dbReference type="ChEBI" id="CHEBI:49883"/>
        <label>2</label>
        <note>4Fe-4S-S-AdoMet</note>
    </ligand>
</feature>
<feature type="domain" description="Radical SAM core" evidence="10">
    <location>
        <begin position="134"/>
        <end position="354"/>
    </location>
</feature>
<dbReference type="PANTHER" id="PTHR10949:SF0">
    <property type="entry name" value="LIPOYL SYNTHASE, MITOCHONDRIAL"/>
    <property type="match status" value="1"/>
</dbReference>
<feature type="binding site" evidence="9">
    <location>
        <position position="158"/>
    </location>
    <ligand>
        <name>[4Fe-4S] cluster</name>
        <dbReference type="ChEBI" id="CHEBI:49883"/>
        <label>2</label>
        <note>4Fe-4S-S-AdoMet</note>
    </ligand>
</feature>
<dbReference type="NCBIfam" id="NF004019">
    <property type="entry name" value="PRK05481.1"/>
    <property type="match status" value="1"/>
</dbReference>
<dbReference type="NCBIfam" id="TIGR00510">
    <property type="entry name" value="lipA"/>
    <property type="match status" value="1"/>
</dbReference>
<keyword evidence="9" id="KW-0496">Mitochondrion</keyword>
<proteinExistence type="inferred from homology"/>
<dbReference type="InterPro" id="IPR007197">
    <property type="entry name" value="rSAM"/>
</dbReference>
<keyword evidence="3 9" id="KW-0808">Transferase</keyword>
<feature type="binding site" evidence="9">
    <location>
        <position position="365"/>
    </location>
    <ligand>
        <name>[4Fe-4S] cluster</name>
        <dbReference type="ChEBI" id="CHEBI:49883"/>
        <label>1</label>
    </ligand>
</feature>
<dbReference type="Gene3D" id="3.20.20.70">
    <property type="entry name" value="Aldolase class I"/>
    <property type="match status" value="1"/>
</dbReference>
<dbReference type="NCBIfam" id="NF009544">
    <property type="entry name" value="PRK12928.1"/>
    <property type="match status" value="1"/>
</dbReference>
<keyword evidence="2 9" id="KW-0004">4Fe-4S</keyword>
<dbReference type="PROSITE" id="PS51918">
    <property type="entry name" value="RADICAL_SAM"/>
    <property type="match status" value="1"/>
</dbReference>
<feature type="binding site" evidence="9">
    <location>
        <position position="108"/>
    </location>
    <ligand>
        <name>[4Fe-4S] cluster</name>
        <dbReference type="ChEBI" id="CHEBI:49883"/>
        <label>1</label>
    </ligand>
</feature>
<evidence type="ECO:0000256" key="7">
    <source>
        <dbReference type="ARBA" id="ARBA00023014"/>
    </source>
</evidence>
<dbReference type="Proteomes" id="UP001363151">
    <property type="component" value="Unassembled WGS sequence"/>
</dbReference>
<organism evidence="11 12">
    <name type="scientific">Aureococcus anophagefferens</name>
    <name type="common">Harmful bloom alga</name>
    <dbReference type="NCBI Taxonomy" id="44056"/>
    <lineage>
        <taxon>Eukaryota</taxon>
        <taxon>Sar</taxon>
        <taxon>Stramenopiles</taxon>
        <taxon>Ochrophyta</taxon>
        <taxon>Pelagophyceae</taxon>
        <taxon>Pelagomonadales</taxon>
        <taxon>Pelagomonadaceae</taxon>
        <taxon>Aureococcus</taxon>
    </lineage>
</organism>
<keyword evidence="12" id="KW-1185">Reference proteome</keyword>
<dbReference type="EC" id="2.8.1.8" evidence="9"/>
<sequence>MASTRLISVVPRRTLGAPASLASSVRAAARRSLSAPAARAAAPGSRLAALRETLQDEERRAVKAAATTKGGKLAKLPKPRWLKAQPAEGENYERLRGTVRSLGLATVCEEARCPNIGECWGGKSARKDDGSKPDEDDHTATATIMIMGDTCTRGCRFCSVKTSRTPRALNPEEPKNTGRAVAEWGLDYVVITSVDRDDVHDHGSGHIAETVKELKLANENLLVEVLSPDFGGDLARVETVAHSGLNVFAHNIETVERLTPLVRDRRAGYRQTLDVLRHAKASAGVLTKTSIMLGFGEADDEIRATLADLRDAGVDVVTFGQYLQPTKRHLKVKEYVTPEKFDAWKDEADAMGFLYVASGPLVRSSYRAGELYVKNLLQGRKPGAKLKKAEVAAEPPAGRGVTVTRVAAKPPAPRRAAG</sequence>
<evidence type="ECO:0000256" key="8">
    <source>
        <dbReference type="ARBA" id="ARBA00047326"/>
    </source>
</evidence>
<comment type="subcellular location">
    <subcellularLocation>
        <location evidence="1 9">Mitochondrion</location>
    </subcellularLocation>
</comment>
<comment type="catalytic activity">
    <reaction evidence="8 9">
        <text>[[Fe-S] cluster scaffold protein carrying a second [4Fe-4S](2+) cluster] + N(6)-octanoyl-L-lysyl-[protein] + 2 oxidized [2Fe-2S]-[ferredoxin] + 2 S-adenosyl-L-methionine + 4 H(+) = [[Fe-S] cluster scaffold protein] + N(6)-[(R)-dihydrolipoyl]-L-lysyl-[protein] + 4 Fe(3+) + 2 hydrogen sulfide + 2 5'-deoxyadenosine + 2 L-methionine + 2 reduced [2Fe-2S]-[ferredoxin]</text>
        <dbReference type="Rhea" id="RHEA:16585"/>
        <dbReference type="Rhea" id="RHEA-COMP:9928"/>
        <dbReference type="Rhea" id="RHEA-COMP:10000"/>
        <dbReference type="Rhea" id="RHEA-COMP:10001"/>
        <dbReference type="Rhea" id="RHEA-COMP:10475"/>
        <dbReference type="Rhea" id="RHEA-COMP:14568"/>
        <dbReference type="Rhea" id="RHEA-COMP:14569"/>
        <dbReference type="ChEBI" id="CHEBI:15378"/>
        <dbReference type="ChEBI" id="CHEBI:17319"/>
        <dbReference type="ChEBI" id="CHEBI:29034"/>
        <dbReference type="ChEBI" id="CHEBI:29919"/>
        <dbReference type="ChEBI" id="CHEBI:33722"/>
        <dbReference type="ChEBI" id="CHEBI:33737"/>
        <dbReference type="ChEBI" id="CHEBI:33738"/>
        <dbReference type="ChEBI" id="CHEBI:57844"/>
        <dbReference type="ChEBI" id="CHEBI:59789"/>
        <dbReference type="ChEBI" id="CHEBI:78809"/>
        <dbReference type="ChEBI" id="CHEBI:83100"/>
        <dbReference type="EC" id="2.8.1.8"/>
    </reaction>
</comment>
<evidence type="ECO:0000256" key="4">
    <source>
        <dbReference type="ARBA" id="ARBA00022691"/>
    </source>
</evidence>
<dbReference type="InterPro" id="IPR013785">
    <property type="entry name" value="Aldolase_TIM"/>
</dbReference>
<evidence type="ECO:0000313" key="11">
    <source>
        <dbReference type="EMBL" id="KAK7248637.1"/>
    </source>
</evidence>
<comment type="pathway">
    <text evidence="9">Protein modification; protein lipoylation via endogenous pathway; protein N(6)-(lipoyl)lysine from octanoyl-[acyl-carrier-protein]: step 2/2.</text>
</comment>
<keyword evidence="7 9" id="KW-0411">Iron-sulfur</keyword>
<accession>A0ABR1G5N7</accession>
<name>A0ABR1G5N7_AURAN</name>
<comment type="caution">
    <text evidence="11">The sequence shown here is derived from an EMBL/GenBank/DDBJ whole genome shotgun (WGS) entry which is preliminary data.</text>
</comment>
<feature type="binding site" evidence="9">
    <location>
        <position position="119"/>
    </location>
    <ligand>
        <name>[4Fe-4S] cluster</name>
        <dbReference type="ChEBI" id="CHEBI:49883"/>
        <label>1</label>
    </ligand>
</feature>
<dbReference type="Pfam" id="PF16881">
    <property type="entry name" value="LIAS_N"/>
    <property type="match status" value="1"/>
</dbReference>
<dbReference type="InterPro" id="IPR006638">
    <property type="entry name" value="Elp3/MiaA/NifB-like_rSAM"/>
</dbReference>